<reference evidence="3 4" key="1">
    <citation type="submission" date="2022-02" db="EMBL/GenBank/DDBJ databases">
        <title>Halomonas fukangensis sp. nov., a halophilic bacterium isolated from a bulk soil of Kalidium foliatum at Fukang.</title>
        <authorList>
            <person name="Huang Y."/>
        </authorList>
    </citation>
    <scope>NUCLEOTIDE SEQUENCE [LARGE SCALE GENOMIC DNA]</scope>
    <source>
        <strain evidence="3 4">EGI 63088</strain>
    </source>
</reference>
<feature type="chain" id="PRO_5047214157" description="Cytochrome c domain-containing protein" evidence="2">
    <location>
        <begin position="27"/>
        <end position="226"/>
    </location>
</feature>
<comment type="caution">
    <text evidence="3">The sequence shown here is derived from an EMBL/GenBank/DDBJ whole genome shotgun (WGS) entry which is preliminary data.</text>
</comment>
<proteinExistence type="predicted"/>
<evidence type="ECO:0000313" key="3">
    <source>
        <dbReference type="EMBL" id="MCH4562575.1"/>
    </source>
</evidence>
<dbReference type="InterPro" id="IPR010980">
    <property type="entry name" value="Cyt_c/b562"/>
</dbReference>
<feature type="signal peptide" evidence="2">
    <location>
        <begin position="1"/>
        <end position="26"/>
    </location>
</feature>
<keyword evidence="4" id="KW-1185">Reference proteome</keyword>
<evidence type="ECO:0000256" key="2">
    <source>
        <dbReference type="SAM" id="SignalP"/>
    </source>
</evidence>
<protein>
    <recommendedName>
        <fullName evidence="5">Cytochrome c domain-containing protein</fullName>
    </recommendedName>
</protein>
<sequence>MTNDRCHPLRMATLLVMLVVPPTTVANDEHDSVPQAESATSSTAPSEPQSLEQRVATLEEELARVETSLEALQPDMTMIMPDFAERFHVMHRAGDAGDWAVANHELLTMRQITDRVKRFDPQNGALLDSYLSGPLNKLAELIEHRDQEAFGQALEQTVQVCNACHQAVGSPFIRVTLEPPEALNMRHPHQLQSSEASRVHTHGEAREAMGGHMSGGHHEGETTDDH</sequence>
<keyword evidence="2" id="KW-0732">Signal</keyword>
<gene>
    <name evidence="3" type="ORF">MKP05_05420</name>
</gene>
<evidence type="ECO:0000256" key="1">
    <source>
        <dbReference type="SAM" id="MobiDB-lite"/>
    </source>
</evidence>
<dbReference type="Proteomes" id="UP001202117">
    <property type="component" value="Unassembled WGS sequence"/>
</dbReference>
<dbReference type="EMBL" id="JAKVPY010000005">
    <property type="protein sequence ID" value="MCH4562575.1"/>
    <property type="molecule type" value="Genomic_DNA"/>
</dbReference>
<evidence type="ECO:0000313" key="4">
    <source>
        <dbReference type="Proteomes" id="UP001202117"/>
    </source>
</evidence>
<accession>A0ABS9RRW5</accession>
<name>A0ABS9RRW5_9GAMM</name>
<organism evidence="3 4">
    <name type="scientific">Halomonas flagellata</name>
    <dbReference type="NCBI Taxonomy" id="2920385"/>
    <lineage>
        <taxon>Bacteria</taxon>
        <taxon>Pseudomonadati</taxon>
        <taxon>Pseudomonadota</taxon>
        <taxon>Gammaproteobacteria</taxon>
        <taxon>Oceanospirillales</taxon>
        <taxon>Halomonadaceae</taxon>
        <taxon>Halomonas</taxon>
    </lineage>
</organism>
<dbReference type="RefSeq" id="WP_240567375.1">
    <property type="nucleotide sequence ID" value="NZ_JAKVPY010000005.1"/>
</dbReference>
<evidence type="ECO:0008006" key="5">
    <source>
        <dbReference type="Google" id="ProtNLM"/>
    </source>
</evidence>
<dbReference type="SUPFAM" id="SSF47175">
    <property type="entry name" value="Cytochromes"/>
    <property type="match status" value="1"/>
</dbReference>
<feature type="region of interest" description="Disordered" evidence="1">
    <location>
        <begin position="26"/>
        <end position="52"/>
    </location>
</feature>
<feature type="compositionally biased region" description="Low complexity" evidence="1">
    <location>
        <begin position="34"/>
        <end position="50"/>
    </location>
</feature>